<evidence type="ECO:0000256" key="7">
    <source>
        <dbReference type="ARBA" id="ARBA00023187"/>
    </source>
</evidence>
<dbReference type="GO" id="GO:0005737">
    <property type="term" value="C:cytoplasm"/>
    <property type="evidence" value="ECO:0007669"/>
    <property type="project" value="UniProtKB-SubCell"/>
</dbReference>
<dbReference type="PANTHER" id="PTHR11805">
    <property type="entry name" value="CYSTEINE-RICH PDZ-BINDING PROTEIN"/>
    <property type="match status" value="1"/>
</dbReference>
<name>A0A8S1GNZ9_9PELO</name>
<dbReference type="InterPro" id="IPR019367">
    <property type="entry name" value="PDZ-binding_CRIPT"/>
</dbReference>
<keyword evidence="6" id="KW-0747">Spliceosome</keyword>
<keyword evidence="7" id="KW-0508">mRNA splicing</keyword>
<dbReference type="GO" id="GO:0031122">
    <property type="term" value="P:cytoplasmic microtubule organization"/>
    <property type="evidence" value="ECO:0007669"/>
    <property type="project" value="TreeGrafter"/>
</dbReference>
<dbReference type="GO" id="GO:0006397">
    <property type="term" value="P:mRNA processing"/>
    <property type="evidence" value="ECO:0007669"/>
    <property type="project" value="UniProtKB-KW"/>
</dbReference>
<sequence length="100" mass="11048">MVCTECEKKLTKIVGVDPYRNKTHNKPPPSGAIKKFVTEKNRLIGSDKKAKIVAAKCKLCKCLVHQVGSHYCSTCAYQKGICAMCGKRIYSTKGLRQSVV</sequence>
<comment type="subcellular location">
    <subcellularLocation>
        <location evidence="1">Cytoplasm</location>
    </subcellularLocation>
</comment>
<evidence type="ECO:0000313" key="10">
    <source>
        <dbReference type="Proteomes" id="UP000835052"/>
    </source>
</evidence>
<dbReference type="Pfam" id="PF10235">
    <property type="entry name" value="Cript"/>
    <property type="match status" value="1"/>
</dbReference>
<dbReference type="Proteomes" id="UP000835052">
    <property type="component" value="Unassembled WGS sequence"/>
</dbReference>
<accession>A0A8S1GNZ9</accession>
<dbReference type="OrthoDB" id="147332at2759"/>
<dbReference type="GO" id="GO:0030425">
    <property type="term" value="C:dendrite"/>
    <property type="evidence" value="ECO:0007669"/>
    <property type="project" value="TreeGrafter"/>
</dbReference>
<keyword evidence="5" id="KW-0507">mRNA processing</keyword>
<evidence type="ECO:0000313" key="9">
    <source>
        <dbReference type="EMBL" id="CAD6184478.1"/>
    </source>
</evidence>
<dbReference type="GO" id="GO:0030165">
    <property type="term" value="F:PDZ domain binding"/>
    <property type="evidence" value="ECO:0007669"/>
    <property type="project" value="TreeGrafter"/>
</dbReference>
<evidence type="ECO:0000256" key="6">
    <source>
        <dbReference type="ARBA" id="ARBA00022728"/>
    </source>
</evidence>
<comment type="caution">
    <text evidence="9">The sequence shown here is derived from an EMBL/GenBank/DDBJ whole genome shotgun (WGS) entry which is preliminary data.</text>
</comment>
<dbReference type="AlphaFoldDB" id="A0A8S1GNZ9"/>
<gene>
    <name evidence="9" type="ORF">CAUJ_LOCUS397</name>
</gene>
<keyword evidence="10" id="KW-1185">Reference proteome</keyword>
<evidence type="ECO:0000256" key="8">
    <source>
        <dbReference type="ARBA" id="ARBA00032518"/>
    </source>
</evidence>
<dbReference type="GO" id="GO:0008017">
    <property type="term" value="F:microtubule binding"/>
    <property type="evidence" value="ECO:0007669"/>
    <property type="project" value="TreeGrafter"/>
</dbReference>
<evidence type="ECO:0000256" key="3">
    <source>
        <dbReference type="ARBA" id="ARBA00018615"/>
    </source>
</evidence>
<dbReference type="PANTHER" id="PTHR11805:SF1">
    <property type="entry name" value="CYSTEINE-RICH PDZ-BINDING PROTEIN"/>
    <property type="match status" value="1"/>
</dbReference>
<evidence type="ECO:0000256" key="1">
    <source>
        <dbReference type="ARBA" id="ARBA00004496"/>
    </source>
</evidence>
<evidence type="ECO:0000256" key="5">
    <source>
        <dbReference type="ARBA" id="ARBA00022664"/>
    </source>
</evidence>
<evidence type="ECO:0000256" key="2">
    <source>
        <dbReference type="ARBA" id="ARBA00009021"/>
    </source>
</evidence>
<dbReference type="GO" id="GO:0005681">
    <property type="term" value="C:spliceosomal complex"/>
    <property type="evidence" value="ECO:0007669"/>
    <property type="project" value="UniProtKB-KW"/>
</dbReference>
<proteinExistence type="inferred from homology"/>
<reference evidence="9" key="1">
    <citation type="submission" date="2020-10" db="EMBL/GenBank/DDBJ databases">
        <authorList>
            <person name="Kikuchi T."/>
        </authorList>
    </citation>
    <scope>NUCLEOTIDE SEQUENCE</scope>
    <source>
        <strain evidence="9">NKZ352</strain>
    </source>
</reference>
<keyword evidence="4" id="KW-0963">Cytoplasm</keyword>
<comment type="similarity">
    <text evidence="2">Belongs to the CRIPT family.</text>
</comment>
<dbReference type="EMBL" id="CAJGYM010000001">
    <property type="protein sequence ID" value="CAD6184478.1"/>
    <property type="molecule type" value="Genomic_DNA"/>
</dbReference>
<evidence type="ECO:0000256" key="4">
    <source>
        <dbReference type="ARBA" id="ARBA00022490"/>
    </source>
</evidence>
<dbReference type="GO" id="GO:0008380">
    <property type="term" value="P:RNA splicing"/>
    <property type="evidence" value="ECO:0007669"/>
    <property type="project" value="UniProtKB-KW"/>
</dbReference>
<organism evidence="9 10">
    <name type="scientific">Caenorhabditis auriculariae</name>
    <dbReference type="NCBI Taxonomy" id="2777116"/>
    <lineage>
        <taxon>Eukaryota</taxon>
        <taxon>Metazoa</taxon>
        <taxon>Ecdysozoa</taxon>
        <taxon>Nematoda</taxon>
        <taxon>Chromadorea</taxon>
        <taxon>Rhabditida</taxon>
        <taxon>Rhabditina</taxon>
        <taxon>Rhabditomorpha</taxon>
        <taxon>Rhabditoidea</taxon>
        <taxon>Rhabditidae</taxon>
        <taxon>Peloderinae</taxon>
        <taxon>Caenorhabditis</taxon>
    </lineage>
</organism>
<protein>
    <recommendedName>
        <fullName evidence="3">Cysteine-rich PDZ-binding protein</fullName>
    </recommendedName>
    <alternativeName>
        <fullName evidence="8">Cysteine-rich interactor of PDZ three</fullName>
    </alternativeName>
</protein>